<dbReference type="OrthoDB" id="160886at2"/>
<gene>
    <name evidence="1" type="ORF">EPA93_09200</name>
</gene>
<reference evidence="1 2" key="1">
    <citation type="submission" date="2019-01" db="EMBL/GenBank/DDBJ databases">
        <title>Ktedonosporobacter rubrisoli SCAWS-G2.</title>
        <authorList>
            <person name="Huang Y."/>
            <person name="Yan B."/>
        </authorList>
    </citation>
    <scope>NUCLEOTIDE SEQUENCE [LARGE SCALE GENOMIC DNA]</scope>
    <source>
        <strain evidence="1 2">SCAWS-G2</strain>
    </source>
</reference>
<dbReference type="EMBL" id="CP035758">
    <property type="protein sequence ID" value="QBD76175.1"/>
    <property type="molecule type" value="Genomic_DNA"/>
</dbReference>
<evidence type="ECO:0000313" key="1">
    <source>
        <dbReference type="EMBL" id="QBD76175.1"/>
    </source>
</evidence>
<sequence length="127" mass="13416">MPLDSRKAAHIQAVTLASFAGRQKTVVFVSQAGSSYSYTALSVIFRPQQVLDSQIPDASGAAPRLQFDMLMIAPIGTTFTGVVYIADTSTPTAAAVAAAAKYEIIEAVTHGIVPSGTHVQALLRRLR</sequence>
<dbReference type="RefSeq" id="WP_129886770.1">
    <property type="nucleotide sequence ID" value="NZ_CP035758.1"/>
</dbReference>
<protein>
    <submittedName>
        <fullName evidence="1">Uncharacterized protein</fullName>
    </submittedName>
</protein>
<organism evidence="1 2">
    <name type="scientific">Ktedonosporobacter rubrisoli</name>
    <dbReference type="NCBI Taxonomy" id="2509675"/>
    <lineage>
        <taxon>Bacteria</taxon>
        <taxon>Bacillati</taxon>
        <taxon>Chloroflexota</taxon>
        <taxon>Ktedonobacteria</taxon>
        <taxon>Ktedonobacterales</taxon>
        <taxon>Ktedonosporobacteraceae</taxon>
        <taxon>Ktedonosporobacter</taxon>
    </lineage>
</organism>
<dbReference type="Proteomes" id="UP000290365">
    <property type="component" value="Chromosome"/>
</dbReference>
<accession>A0A4P6JLT0</accession>
<evidence type="ECO:0000313" key="2">
    <source>
        <dbReference type="Proteomes" id="UP000290365"/>
    </source>
</evidence>
<proteinExistence type="predicted"/>
<name>A0A4P6JLT0_KTERU</name>
<dbReference type="AlphaFoldDB" id="A0A4P6JLT0"/>
<dbReference type="KEGG" id="kbs:EPA93_09200"/>
<keyword evidence="2" id="KW-1185">Reference proteome</keyword>